<keyword evidence="10" id="KW-1185">Reference proteome</keyword>
<reference evidence="9 10" key="1">
    <citation type="submission" date="2014-09" db="EMBL/GenBank/DDBJ databases">
        <title>Genome sequencing of Methyloceanibacter caenitepidi Gela4.</title>
        <authorList>
            <person name="Takeuchi M."/>
            <person name="Susumu S."/>
            <person name="Kamagata Y."/>
            <person name="Oshima K."/>
            <person name="Hattori M."/>
            <person name="Iwasaki W."/>
        </authorList>
    </citation>
    <scope>NUCLEOTIDE SEQUENCE [LARGE SCALE GENOMIC DNA]</scope>
    <source>
        <strain evidence="9 10">Gela4</strain>
    </source>
</reference>
<dbReference type="SMART" id="SM00650">
    <property type="entry name" value="rADc"/>
    <property type="match status" value="1"/>
</dbReference>
<dbReference type="PANTHER" id="PTHR31299:SF0">
    <property type="entry name" value="ESTERASE, PUTATIVE (AFU_ORTHOLOGUE AFUA_1G05850)-RELATED"/>
    <property type="match status" value="1"/>
</dbReference>
<evidence type="ECO:0000256" key="2">
    <source>
        <dbReference type="ARBA" id="ARBA00005369"/>
    </source>
</evidence>
<evidence type="ECO:0000313" key="10">
    <source>
        <dbReference type="Proteomes" id="UP000031643"/>
    </source>
</evidence>
<dbReference type="GO" id="GO:0005737">
    <property type="term" value="C:cytoplasm"/>
    <property type="evidence" value="ECO:0007669"/>
    <property type="project" value="UniProtKB-SubCell"/>
</dbReference>
<dbReference type="GO" id="GO:0000179">
    <property type="term" value="F:rRNA (adenine-N6,N6-)-dimethyltransferase activity"/>
    <property type="evidence" value="ECO:0007669"/>
    <property type="project" value="InterPro"/>
</dbReference>
<dbReference type="PANTHER" id="PTHR31299">
    <property type="entry name" value="ESTERASE, PUTATIVE (AFU_ORTHOLOGUE AFUA_1G05850)-RELATED"/>
    <property type="match status" value="1"/>
</dbReference>
<dbReference type="InterPro" id="IPR000682">
    <property type="entry name" value="PCMT"/>
</dbReference>
<dbReference type="SUPFAM" id="SSF53335">
    <property type="entry name" value="S-adenosyl-L-methionine-dependent methyltransferases"/>
    <property type="match status" value="1"/>
</dbReference>
<feature type="domain" description="Ribosomal RNA adenine methylase transferase N-terminal" evidence="8">
    <location>
        <begin position="72"/>
        <end position="196"/>
    </location>
</feature>
<dbReference type="Gene3D" id="3.40.50.150">
    <property type="entry name" value="Vaccinia Virus protein VP39"/>
    <property type="match status" value="1"/>
</dbReference>
<evidence type="ECO:0000313" key="9">
    <source>
        <dbReference type="EMBL" id="BAQ16986.1"/>
    </source>
</evidence>
<dbReference type="EC" id="2.1.1.77" evidence="7"/>
<evidence type="ECO:0000256" key="3">
    <source>
        <dbReference type="ARBA" id="ARBA00022490"/>
    </source>
</evidence>
<comment type="similarity">
    <text evidence="2 7">Belongs to the methyltransferase superfamily. L-isoaspartyl/D-aspartyl protein methyltransferase family.</text>
</comment>
<dbReference type="InterPro" id="IPR029063">
    <property type="entry name" value="SAM-dependent_MTases_sf"/>
</dbReference>
<dbReference type="GO" id="GO:0046677">
    <property type="term" value="P:response to antibiotic"/>
    <property type="evidence" value="ECO:0007669"/>
    <property type="project" value="InterPro"/>
</dbReference>
<dbReference type="SUPFAM" id="SSF159501">
    <property type="entry name" value="EreA/ChaN-like"/>
    <property type="match status" value="1"/>
</dbReference>
<comment type="function">
    <text evidence="7">Catalyzes the methyl esterification of L-isoaspartyl residues in peptides and proteins that result from spontaneous decomposition of normal L-aspartyl and L-asparaginyl residues. It plays a role in the repair and/or degradation of damaged proteins.</text>
</comment>
<dbReference type="HAMAP" id="MF_00090">
    <property type="entry name" value="PIMT"/>
    <property type="match status" value="1"/>
</dbReference>
<comment type="catalytic activity">
    <reaction evidence="7">
        <text>[protein]-L-isoaspartate + S-adenosyl-L-methionine = [protein]-L-isoaspartate alpha-methyl ester + S-adenosyl-L-homocysteine</text>
        <dbReference type="Rhea" id="RHEA:12705"/>
        <dbReference type="Rhea" id="RHEA-COMP:12143"/>
        <dbReference type="Rhea" id="RHEA-COMP:12144"/>
        <dbReference type="ChEBI" id="CHEBI:57856"/>
        <dbReference type="ChEBI" id="CHEBI:59789"/>
        <dbReference type="ChEBI" id="CHEBI:90596"/>
        <dbReference type="ChEBI" id="CHEBI:90598"/>
        <dbReference type="EC" id="2.1.1.77"/>
    </reaction>
</comment>
<keyword evidence="5 7" id="KW-0808">Transferase</keyword>
<dbReference type="Pfam" id="PF05139">
    <property type="entry name" value="Erythro_esteras"/>
    <property type="match status" value="1"/>
</dbReference>
<dbReference type="STRING" id="1384459.GL4_1530"/>
<comment type="subcellular location">
    <subcellularLocation>
        <location evidence="1 7">Cytoplasm</location>
    </subcellularLocation>
</comment>
<evidence type="ECO:0000256" key="1">
    <source>
        <dbReference type="ARBA" id="ARBA00004496"/>
    </source>
</evidence>
<keyword evidence="4 7" id="KW-0489">Methyltransferase</keyword>
<dbReference type="FunFam" id="3.40.50.150:FF:000010">
    <property type="entry name" value="Protein-L-isoaspartate O-methyltransferase"/>
    <property type="match status" value="1"/>
</dbReference>
<name>A0A0A8K2J1_9HYPH</name>
<dbReference type="HOGENOM" id="CLU_026490_1_0_5"/>
<dbReference type="Proteomes" id="UP000031643">
    <property type="component" value="Chromosome"/>
</dbReference>
<evidence type="ECO:0000256" key="6">
    <source>
        <dbReference type="ARBA" id="ARBA00022691"/>
    </source>
</evidence>
<feature type="active site" evidence="7">
    <location>
        <position position="68"/>
    </location>
</feature>
<evidence type="ECO:0000259" key="8">
    <source>
        <dbReference type="SMART" id="SM00650"/>
    </source>
</evidence>
<dbReference type="Gene3D" id="3.40.1660.10">
    <property type="entry name" value="EreA-like (biosynthetic domain)"/>
    <property type="match status" value="1"/>
</dbReference>
<dbReference type="InterPro" id="IPR020598">
    <property type="entry name" value="rRNA_Ade_methylase_Trfase_N"/>
</dbReference>
<sequence>MEDSHAQDPHAHDRAIMVTRHLEARGISDAHVLAAMAQVPREAFVSQPLSEFAYEDSALPIAAGQTISQPFIVARMIELAEIRPGDTVLEVGAGSGYAAAVMSRIASSVYAVERHEELADLAREREARLGYDNVEIICGDGTKGWPQQAPFDAIIVSAGGPKVPDALKRQLAIGGRLVIPVGRDLYQTLVRVRRTGQDTFEQEDHGGVTFVPLIGEEGWEAPRQAKTETQIDSETSGFANGLLTPAPQARGPRADLSHLIAGAAEPFGDLTELTALAERFADRRVVLLGEATHGTAEFYDARARITEMLVAKHGFTIVAVEADWPDAAVYDAFVRGRPRPEVPASAFTRFPDWMWRNGQVNAFLQRLKAINESVADPDRRAGFYGLDVYSLATSIGVVLNYLDNVDPQTARIARERYGCLAPFRSDPARYGRMALSQGYALCERPVTQALVDLLRKRLGYLARDGSAFFNAEQNARIVVAAEQYYRIMYYGAAQSWNLRDQHMFDTLERLLKHRGPDAKAVVWAHNSHIGDAVFTEMGQVRGELNIGQLTRARFGEDCALIGFGTDRGTVAAASNWDEPMEIKRVRPARNDSYEGRSRDAGIEAFFLETGGGQKDSIREALAEPMLERAIGVIYRPETELLSHYFQAELSKQFDAWIWFTETQAVDARPQAHPHGPDETFPFGL</sequence>
<evidence type="ECO:0000256" key="7">
    <source>
        <dbReference type="HAMAP-Rule" id="MF_00090"/>
    </source>
</evidence>
<accession>A0A0A8K2J1</accession>
<dbReference type="EMBL" id="AP014648">
    <property type="protein sequence ID" value="BAQ16986.1"/>
    <property type="molecule type" value="Genomic_DNA"/>
</dbReference>
<dbReference type="Gene3D" id="1.20.1440.30">
    <property type="entry name" value="Biosynthetic Protein domain"/>
    <property type="match status" value="1"/>
</dbReference>
<dbReference type="GO" id="GO:0004719">
    <property type="term" value="F:protein-L-isoaspartate (D-aspartate) O-methyltransferase activity"/>
    <property type="evidence" value="ECO:0007669"/>
    <property type="project" value="UniProtKB-UniRule"/>
</dbReference>
<keyword evidence="6 7" id="KW-0949">S-adenosyl-L-methionine</keyword>
<proteinExistence type="inferred from homology"/>
<dbReference type="Gene3D" id="3.30.1870.10">
    <property type="entry name" value="EreA-like, domain 2"/>
    <property type="match status" value="1"/>
</dbReference>
<dbReference type="InterPro" id="IPR007815">
    <property type="entry name" value="Emycin_Estase"/>
</dbReference>
<evidence type="ECO:0000256" key="5">
    <source>
        <dbReference type="ARBA" id="ARBA00022679"/>
    </source>
</evidence>
<gene>
    <name evidence="7" type="primary">pcm</name>
    <name evidence="9" type="ORF">GL4_1530</name>
</gene>
<keyword evidence="3 7" id="KW-0963">Cytoplasm</keyword>
<evidence type="ECO:0000256" key="4">
    <source>
        <dbReference type="ARBA" id="ARBA00022603"/>
    </source>
</evidence>
<dbReference type="GO" id="GO:0030091">
    <property type="term" value="P:protein repair"/>
    <property type="evidence" value="ECO:0007669"/>
    <property type="project" value="UniProtKB-UniRule"/>
</dbReference>
<dbReference type="KEGG" id="mcg:GL4_1530"/>
<dbReference type="PROSITE" id="PS01279">
    <property type="entry name" value="PCMT"/>
    <property type="match status" value="1"/>
</dbReference>
<dbReference type="CDD" id="cd02440">
    <property type="entry name" value="AdoMet_MTases"/>
    <property type="match status" value="1"/>
</dbReference>
<dbReference type="CDD" id="cd14728">
    <property type="entry name" value="Ere-like"/>
    <property type="match status" value="1"/>
</dbReference>
<dbReference type="NCBIfam" id="NF001453">
    <property type="entry name" value="PRK00312.1"/>
    <property type="match status" value="1"/>
</dbReference>
<dbReference type="AlphaFoldDB" id="A0A0A8K2J1"/>
<organism evidence="9 10">
    <name type="scientific">Methyloceanibacter caenitepidi</name>
    <dbReference type="NCBI Taxonomy" id="1384459"/>
    <lineage>
        <taxon>Bacteria</taxon>
        <taxon>Pseudomonadati</taxon>
        <taxon>Pseudomonadota</taxon>
        <taxon>Alphaproteobacteria</taxon>
        <taxon>Hyphomicrobiales</taxon>
        <taxon>Hyphomicrobiaceae</taxon>
        <taxon>Methyloceanibacter</taxon>
    </lineage>
</organism>
<dbReference type="NCBIfam" id="TIGR00080">
    <property type="entry name" value="pimt"/>
    <property type="match status" value="1"/>
</dbReference>
<protein>
    <recommendedName>
        <fullName evidence="7">Protein-L-isoaspartate O-methyltransferase</fullName>
        <ecNumber evidence="7">2.1.1.77</ecNumber>
    </recommendedName>
    <alternativeName>
        <fullName evidence="7">L-isoaspartyl protein carboxyl methyltransferase</fullName>
    </alternativeName>
    <alternativeName>
        <fullName evidence="7">Protein L-isoaspartyl methyltransferase</fullName>
    </alternativeName>
    <alternativeName>
        <fullName evidence="7">Protein-beta-aspartate methyltransferase</fullName>
        <shortName evidence="7">PIMT</shortName>
    </alternativeName>
</protein>
<dbReference type="Pfam" id="PF01135">
    <property type="entry name" value="PCMT"/>
    <property type="match status" value="1"/>
</dbReference>
<dbReference type="InterPro" id="IPR052036">
    <property type="entry name" value="Hydrolase/PRTase-associated"/>
</dbReference>